<evidence type="ECO:0000313" key="2">
    <source>
        <dbReference type="EMBL" id="KAL2497841.1"/>
    </source>
</evidence>
<evidence type="ECO:0000256" key="1">
    <source>
        <dbReference type="SAM" id="MobiDB-lite"/>
    </source>
</evidence>
<gene>
    <name evidence="2" type="ORF">Adt_23391</name>
</gene>
<dbReference type="Proteomes" id="UP001604336">
    <property type="component" value="Unassembled WGS sequence"/>
</dbReference>
<feature type="compositionally biased region" description="Basic and acidic residues" evidence="1">
    <location>
        <begin position="266"/>
        <end position="289"/>
    </location>
</feature>
<dbReference type="AlphaFoldDB" id="A0ABD1SAQ4"/>
<evidence type="ECO:0000313" key="3">
    <source>
        <dbReference type="Proteomes" id="UP001604336"/>
    </source>
</evidence>
<proteinExistence type="predicted"/>
<organism evidence="2 3">
    <name type="scientific">Abeliophyllum distichum</name>
    <dbReference type="NCBI Taxonomy" id="126358"/>
    <lineage>
        <taxon>Eukaryota</taxon>
        <taxon>Viridiplantae</taxon>
        <taxon>Streptophyta</taxon>
        <taxon>Embryophyta</taxon>
        <taxon>Tracheophyta</taxon>
        <taxon>Spermatophyta</taxon>
        <taxon>Magnoliopsida</taxon>
        <taxon>eudicotyledons</taxon>
        <taxon>Gunneridae</taxon>
        <taxon>Pentapetalae</taxon>
        <taxon>asterids</taxon>
        <taxon>lamiids</taxon>
        <taxon>Lamiales</taxon>
        <taxon>Oleaceae</taxon>
        <taxon>Forsythieae</taxon>
        <taxon>Abeliophyllum</taxon>
    </lineage>
</organism>
<sequence length="452" mass="52379">MKNSSEETYYIEPNFDIYVVDVNQDQAEDEVYLAELIKGDTYTCPIMAKSELPTKNEPTKEENKKARTFLFDITKDDIIFDRLYKDKQIKLSEKHKLPSLEQIEGKKYCKWHNARSHTTNSCLVLRHVLHDAIESGRIIFESKKKMAVDENPFPKPIDINMVTPNLDKLGFPRFKLVIKNGENEPRPSAFDRLKRKAVINEVVNLCAVCHKEIDNVIERSYEQPICLANETSFHPFGGQVRPFYGKRYGSFQDENGLENKEEEGTEALKEEFSTDEYVEKSRFESRKKDEDDDDAGQLITIQFSTIPPIVATNYRLANEFKNDEHDEEMMEEDQEVVCTFEGEGGTSVVNQLAHNNDEEDDDGMTDIEEEIDLEIERRIRRVLYNNLLKQLYQEGNPVVGLLGKPSRRSFDYYVLNGMPTRKKRVPQIEKYGLPPVIMHPPTGWKEPSMDIV</sequence>
<reference evidence="3" key="1">
    <citation type="submission" date="2024-07" db="EMBL/GenBank/DDBJ databases">
        <title>Two chromosome-level genome assemblies of Korean endemic species Abeliophyllum distichum and Forsythia ovata (Oleaceae).</title>
        <authorList>
            <person name="Jang H."/>
        </authorList>
    </citation>
    <scope>NUCLEOTIDE SEQUENCE [LARGE SCALE GENOMIC DNA]</scope>
</reference>
<feature type="region of interest" description="Disordered" evidence="1">
    <location>
        <begin position="254"/>
        <end position="291"/>
    </location>
</feature>
<protein>
    <submittedName>
        <fullName evidence="2">Retroelement</fullName>
    </submittedName>
</protein>
<keyword evidence="3" id="KW-1185">Reference proteome</keyword>
<name>A0ABD1SAQ4_9LAMI</name>
<dbReference type="EMBL" id="JBFOLK010000007">
    <property type="protein sequence ID" value="KAL2497841.1"/>
    <property type="molecule type" value="Genomic_DNA"/>
</dbReference>
<comment type="caution">
    <text evidence="2">The sequence shown here is derived from an EMBL/GenBank/DDBJ whole genome shotgun (WGS) entry which is preliminary data.</text>
</comment>
<accession>A0ABD1SAQ4</accession>